<protein>
    <submittedName>
        <fullName evidence="2">Uncharacterized protein</fullName>
    </submittedName>
</protein>
<dbReference type="EMBL" id="CAADHB010000154">
    <property type="protein sequence ID" value="VFK80771.1"/>
    <property type="molecule type" value="Genomic_DNA"/>
</dbReference>
<reference evidence="2" key="1">
    <citation type="submission" date="2019-02" db="EMBL/GenBank/DDBJ databases">
        <authorList>
            <person name="Gruber-Vodicka R. H."/>
            <person name="Seah K. B. B."/>
        </authorList>
    </citation>
    <scope>NUCLEOTIDE SEQUENCE</scope>
    <source>
        <strain evidence="3">BECK_S127</strain>
        <strain evidence="2">BECK_S1320</strain>
        <strain evidence="1">BECK_S1321</strain>
    </source>
</reference>
<evidence type="ECO:0000313" key="1">
    <source>
        <dbReference type="EMBL" id="VFK44772.1"/>
    </source>
</evidence>
<evidence type="ECO:0000313" key="2">
    <source>
        <dbReference type="EMBL" id="VFK48929.1"/>
    </source>
</evidence>
<name>A0A450Z581_9GAMM</name>
<proteinExistence type="predicted"/>
<accession>A0A450Z581</accession>
<sequence>MSITMDSTDSSNNIVLDSEFNWEENLPTGLREQATLVSKLASDLFRKLKVHPNVYVPCNKNFVKDWSSFHFSFNQKVGSISLNREILRRINNKKEEVFETFISIGQLLNSKEAHSVDIDQITFDEDEMVMPEELQKEAKNLVKVAYAFFRELVLHPDVIVMDQGLYMENWESFKCYGRDKERIASISFREYLDDNAKFQKLKIETRL</sequence>
<dbReference type="EMBL" id="CAADFU010000150">
    <property type="protein sequence ID" value="VFK48929.1"/>
    <property type="molecule type" value="Genomic_DNA"/>
</dbReference>
<evidence type="ECO:0000313" key="3">
    <source>
        <dbReference type="EMBL" id="VFK80771.1"/>
    </source>
</evidence>
<dbReference type="AlphaFoldDB" id="A0A450Z581"/>
<dbReference type="EMBL" id="CAADFR010000195">
    <property type="protein sequence ID" value="VFK44772.1"/>
    <property type="molecule type" value="Genomic_DNA"/>
</dbReference>
<gene>
    <name evidence="3" type="ORF">BECKSD772D_GA0070982_11544</name>
    <name evidence="2" type="ORF">BECKSD772E_GA0070983_11509</name>
    <name evidence="1" type="ORF">BECKSD772F_GA0070984_11953</name>
</gene>
<organism evidence="2">
    <name type="scientific">Candidatus Kentrum sp. SD</name>
    <dbReference type="NCBI Taxonomy" id="2126332"/>
    <lineage>
        <taxon>Bacteria</taxon>
        <taxon>Pseudomonadati</taxon>
        <taxon>Pseudomonadota</taxon>
        <taxon>Gammaproteobacteria</taxon>
        <taxon>Candidatus Kentrum</taxon>
    </lineage>
</organism>